<organism evidence="1 2">
    <name type="scientific">Brachionus plicatilis</name>
    <name type="common">Marine rotifer</name>
    <name type="synonym">Brachionus muelleri</name>
    <dbReference type="NCBI Taxonomy" id="10195"/>
    <lineage>
        <taxon>Eukaryota</taxon>
        <taxon>Metazoa</taxon>
        <taxon>Spiralia</taxon>
        <taxon>Gnathifera</taxon>
        <taxon>Rotifera</taxon>
        <taxon>Eurotatoria</taxon>
        <taxon>Monogononta</taxon>
        <taxon>Pseudotrocha</taxon>
        <taxon>Ploima</taxon>
        <taxon>Brachionidae</taxon>
        <taxon>Brachionus</taxon>
    </lineage>
</organism>
<accession>A0A3M7R5M8</accession>
<protein>
    <recommendedName>
        <fullName evidence="3">Cystatin domain-containing protein</fullName>
    </recommendedName>
</protein>
<sequence length="153" mass="17060">MCYLSTKMELLEILLNHIIPKMFKKIVILLALVALGSCQLGGLQTGEVTSEAWEMANWSTNHLSSYTSAQGQHVVKNIRDLTTQVVSGLVYRFTMDVSVIGPTGTLSFTCRVAIYDQSWTSSRGFLSSEPPKCILYIKDESFLNKGINIDYNN</sequence>
<evidence type="ECO:0008006" key="3">
    <source>
        <dbReference type="Google" id="ProtNLM"/>
    </source>
</evidence>
<keyword evidence="2" id="KW-1185">Reference proteome</keyword>
<dbReference type="Proteomes" id="UP000276133">
    <property type="component" value="Unassembled WGS sequence"/>
</dbReference>
<evidence type="ECO:0000313" key="1">
    <source>
        <dbReference type="EMBL" id="RNA18545.1"/>
    </source>
</evidence>
<gene>
    <name evidence="1" type="ORF">BpHYR1_018182</name>
</gene>
<proteinExistence type="predicted"/>
<comment type="caution">
    <text evidence="1">The sequence shown here is derived from an EMBL/GenBank/DDBJ whole genome shotgun (WGS) entry which is preliminary data.</text>
</comment>
<evidence type="ECO:0000313" key="2">
    <source>
        <dbReference type="Proteomes" id="UP000276133"/>
    </source>
</evidence>
<dbReference type="AlphaFoldDB" id="A0A3M7R5M8"/>
<reference evidence="1 2" key="1">
    <citation type="journal article" date="2018" name="Sci. Rep.">
        <title>Genomic signatures of local adaptation to the degree of environmental predictability in rotifers.</title>
        <authorList>
            <person name="Franch-Gras L."/>
            <person name="Hahn C."/>
            <person name="Garcia-Roger E.M."/>
            <person name="Carmona M.J."/>
            <person name="Serra M."/>
            <person name="Gomez A."/>
        </authorList>
    </citation>
    <scope>NUCLEOTIDE SEQUENCE [LARGE SCALE GENOMIC DNA]</scope>
    <source>
        <strain evidence="1">HYR1</strain>
    </source>
</reference>
<dbReference type="Gene3D" id="3.10.450.10">
    <property type="match status" value="1"/>
</dbReference>
<name>A0A3M7R5M8_BRAPC</name>
<dbReference type="InterPro" id="IPR046350">
    <property type="entry name" value="Cystatin_sf"/>
</dbReference>
<dbReference type="InterPro" id="IPR018073">
    <property type="entry name" value="Prot_inh_cystat_CS"/>
</dbReference>
<dbReference type="SUPFAM" id="SSF54403">
    <property type="entry name" value="Cystatin/monellin"/>
    <property type="match status" value="1"/>
</dbReference>
<dbReference type="EMBL" id="REGN01004223">
    <property type="protein sequence ID" value="RNA18545.1"/>
    <property type="molecule type" value="Genomic_DNA"/>
</dbReference>
<dbReference type="PROSITE" id="PS00287">
    <property type="entry name" value="CYSTATIN"/>
    <property type="match status" value="1"/>
</dbReference>